<proteinExistence type="inferred from homology"/>
<dbReference type="AlphaFoldDB" id="A0A0L7ATA6"/>
<feature type="domain" description="ABC transporter" evidence="6">
    <location>
        <begin position="18"/>
        <end position="269"/>
    </location>
</feature>
<keyword evidence="2" id="KW-0813">Transport</keyword>
<feature type="domain" description="ABC transporter" evidence="6">
    <location>
        <begin position="337"/>
        <end position="587"/>
    </location>
</feature>
<dbReference type="Pfam" id="PF08352">
    <property type="entry name" value="oligo_HPY"/>
    <property type="match status" value="2"/>
</dbReference>
<dbReference type="SUPFAM" id="SSF52540">
    <property type="entry name" value="P-loop containing nucleoside triphosphate hydrolases"/>
    <property type="match status" value="2"/>
</dbReference>
<keyword evidence="3" id="KW-0547">Nucleotide-binding</keyword>
<dbReference type="CDD" id="cd03257">
    <property type="entry name" value="ABC_NikE_OppD_transporters"/>
    <property type="match status" value="2"/>
</dbReference>
<dbReference type="GO" id="GO:0005524">
    <property type="term" value="F:ATP binding"/>
    <property type="evidence" value="ECO:0007669"/>
    <property type="project" value="UniProtKB-KW"/>
</dbReference>
<dbReference type="GO" id="GO:0015833">
    <property type="term" value="P:peptide transport"/>
    <property type="evidence" value="ECO:0007669"/>
    <property type="project" value="InterPro"/>
</dbReference>
<comment type="similarity">
    <text evidence="1">Belongs to the ABC transporter superfamily.</text>
</comment>
<reference evidence="7 8" key="1">
    <citation type="journal article" date="2015" name="Int J Genomics">
        <title>Comparative Genomics Revealed Genetic Diversity and Species/Strain-Level Differences in Carbohydrate Metabolism of Three Probiotic Bifidobacterial Species.</title>
        <authorList>
            <person name="Odamaki T."/>
            <person name="Horigome A."/>
            <person name="Sugahara H."/>
            <person name="Hashikura N."/>
            <person name="Minami J."/>
            <person name="Xiao J.Z."/>
            <person name="Abe F."/>
        </authorList>
    </citation>
    <scope>NUCLEOTIDE SEQUENCE [LARGE SCALE GENOMIC DNA]</scope>
    <source>
        <strain evidence="7 8">MCC 1128</strain>
    </source>
</reference>
<dbReference type="PATRIC" id="fig|1365965.3.peg.2148"/>
<dbReference type="Pfam" id="PF00005">
    <property type="entry name" value="ABC_tran"/>
    <property type="match status" value="2"/>
</dbReference>
<dbReference type="SMART" id="SM00382">
    <property type="entry name" value="AAA"/>
    <property type="match status" value="2"/>
</dbReference>
<dbReference type="InterPro" id="IPR027417">
    <property type="entry name" value="P-loop_NTPase"/>
</dbReference>
<dbReference type="InterPro" id="IPR017871">
    <property type="entry name" value="ABC_transporter-like_CS"/>
</dbReference>
<dbReference type="PROSITE" id="PS50893">
    <property type="entry name" value="ABC_TRANSPORTER_2"/>
    <property type="match status" value="2"/>
</dbReference>
<evidence type="ECO:0000259" key="6">
    <source>
        <dbReference type="PROSITE" id="PS50893"/>
    </source>
</evidence>
<dbReference type="FunFam" id="3.40.50.300:FF:000016">
    <property type="entry name" value="Oligopeptide ABC transporter ATP-binding component"/>
    <property type="match status" value="2"/>
</dbReference>
<dbReference type="InterPro" id="IPR050319">
    <property type="entry name" value="ABC_transp_ATP-bind"/>
</dbReference>
<dbReference type="InterPro" id="IPR003593">
    <property type="entry name" value="AAA+_ATPase"/>
</dbReference>
<evidence type="ECO:0000256" key="2">
    <source>
        <dbReference type="ARBA" id="ARBA00022448"/>
    </source>
</evidence>
<dbReference type="PANTHER" id="PTHR43776">
    <property type="entry name" value="TRANSPORT ATP-BINDING PROTEIN"/>
    <property type="match status" value="1"/>
</dbReference>
<dbReference type="RefSeq" id="WP_052789769.1">
    <property type="nucleotide sequence ID" value="NZ_AVQD01000018.1"/>
</dbReference>
<dbReference type="InterPro" id="IPR013563">
    <property type="entry name" value="Oligopep_ABC_C"/>
</dbReference>
<dbReference type="NCBIfam" id="NF008453">
    <property type="entry name" value="PRK11308.1"/>
    <property type="match status" value="2"/>
</dbReference>
<dbReference type="EMBL" id="AVQD01000018">
    <property type="protein sequence ID" value="KOA38426.1"/>
    <property type="molecule type" value="Genomic_DNA"/>
</dbReference>
<dbReference type="InterPro" id="IPR003439">
    <property type="entry name" value="ABC_transporter-like_ATP-bd"/>
</dbReference>
<keyword evidence="4 7" id="KW-0067">ATP-binding</keyword>
<feature type="compositionally biased region" description="Basic and acidic residues" evidence="5">
    <location>
        <begin position="314"/>
        <end position="324"/>
    </location>
</feature>
<dbReference type="NCBIfam" id="NF007739">
    <property type="entry name" value="PRK10419.1"/>
    <property type="match status" value="2"/>
</dbReference>
<comment type="caution">
    <text evidence="7">The sequence shown here is derived from an EMBL/GenBank/DDBJ whole genome shotgun (WGS) entry which is preliminary data.</text>
</comment>
<evidence type="ECO:0000256" key="1">
    <source>
        <dbReference type="ARBA" id="ARBA00005417"/>
    </source>
</evidence>
<evidence type="ECO:0000256" key="5">
    <source>
        <dbReference type="SAM" id="MobiDB-lite"/>
    </source>
</evidence>
<feature type="region of interest" description="Disordered" evidence="5">
    <location>
        <begin position="306"/>
        <end position="330"/>
    </location>
</feature>
<evidence type="ECO:0000256" key="3">
    <source>
        <dbReference type="ARBA" id="ARBA00022741"/>
    </source>
</evidence>
<dbReference type="GO" id="GO:0016887">
    <property type="term" value="F:ATP hydrolysis activity"/>
    <property type="evidence" value="ECO:0007669"/>
    <property type="project" value="InterPro"/>
</dbReference>
<dbReference type="Proteomes" id="UP000037193">
    <property type="component" value="Unassembled WGS sequence"/>
</dbReference>
<organism evidence="7 8">
    <name type="scientific">Bifidobacterium breve MCC 1128</name>
    <dbReference type="NCBI Taxonomy" id="1365965"/>
    <lineage>
        <taxon>Bacteria</taxon>
        <taxon>Bacillati</taxon>
        <taxon>Actinomycetota</taxon>
        <taxon>Actinomycetes</taxon>
        <taxon>Bifidobacteriales</taxon>
        <taxon>Bifidobacteriaceae</taxon>
        <taxon>Bifidobacterium</taxon>
    </lineage>
</organism>
<name>A0A0L7ATA6_BIFBR</name>
<evidence type="ECO:0000313" key="7">
    <source>
        <dbReference type="EMBL" id="KOA38426.1"/>
    </source>
</evidence>
<sequence>MAIVYDTRNGSDTHEPLLRVRDLCVDFPLEGGEVRHAVNDVSFDVPHGSVTCLVGESGSGKSVTAMSTIDLVDEPGRIVGGTITFDGHDVLSLNHKNLERLRGEGISMIFQEPMHSLNPVLRVGKQLSETIQVHSGASRESAWKRSMQWLKRVGLPNPERVMNMYPHELSGGMAQRVMIAIALCCGPKLLIADEPTTALDVTIQAQIIHLLLKLKEEIGLSILFITHDFGVVAEVADYVVVMYEGRVVEHGDVYGIFDHPQHPYTKALLETRPMIGERRHRLPTVRDLAPRFSALSGGNPLAVLDDAPVPEDGEWNHGRNDSRESPPVLTKPDEPLVEVKHLKKYFVSQEGFFSRTTHTVRGVNDVSFEIFPGEAVGLVGESGSGKTTLGQTVLRLQNKTGGEVRFRGRNIFDLDRDSLRNLRPQMQYIFQDPYSSLNPRLPIITAIGEPMLEHGLADKTNVRDRVADVLRLCGMDADALDRYPHEFSGGQRQRIGIARAMGLKPDFVVADEPVASLDVSVQAQIINLFSDLQERRGTTFMFISHDLSVVEHLCSRLMIMYLGVIVEVGSREEVFSNPIHPYTKELLDAIPAANPKGRHALRKSDSEPFAVRRSYAHDIRDGQVPELRKVNEHHWVAWN</sequence>
<dbReference type="PROSITE" id="PS00211">
    <property type="entry name" value="ABC_TRANSPORTER_1"/>
    <property type="match status" value="2"/>
</dbReference>
<dbReference type="PANTHER" id="PTHR43776:SF8">
    <property type="entry name" value="ABC TRANSPORTER, ATP-BINDING PROTEIN"/>
    <property type="match status" value="1"/>
</dbReference>
<gene>
    <name evidence="7" type="ORF">BBM1128_10635</name>
</gene>
<dbReference type="GO" id="GO:0055085">
    <property type="term" value="P:transmembrane transport"/>
    <property type="evidence" value="ECO:0007669"/>
    <property type="project" value="UniProtKB-ARBA"/>
</dbReference>
<accession>A0A0L7ATA6</accession>
<dbReference type="Gene3D" id="3.40.50.300">
    <property type="entry name" value="P-loop containing nucleotide triphosphate hydrolases"/>
    <property type="match status" value="2"/>
</dbReference>
<evidence type="ECO:0000313" key="8">
    <source>
        <dbReference type="Proteomes" id="UP000037193"/>
    </source>
</evidence>
<protein>
    <submittedName>
        <fullName evidence="7">Peptide ABC transporter ATP-binding protein</fullName>
    </submittedName>
</protein>
<evidence type="ECO:0000256" key="4">
    <source>
        <dbReference type="ARBA" id="ARBA00022840"/>
    </source>
</evidence>